<dbReference type="EMBL" id="CP106738">
    <property type="protein sequence ID" value="UXX83268.1"/>
    <property type="molecule type" value="Genomic_DNA"/>
</dbReference>
<sequence length="228" mass="24744">MKDYDADRAAILRDLLTARYSCRAFLSQSVPDETISGIIRDAGRAPSWCNAQPWQVTVTHGVATDRFRTALVETAKAAEPAPDMPWPTAYKGAYGERRRTCGFQLYEAVGIERGDRTGRAAQTMQNYHLFGAPHVAIVHADADLGPYAAMDTGGFVTAFCLAATARGVATIAQASVAAFPAMIRAHFDLPDDRNVLCAISFGYADPDHPANGFRTQRADLSDIYDPRG</sequence>
<evidence type="ECO:0000259" key="4">
    <source>
        <dbReference type="Pfam" id="PF00881"/>
    </source>
</evidence>
<dbReference type="PANTHER" id="PTHR23026">
    <property type="entry name" value="NADPH NITROREDUCTASE"/>
    <property type="match status" value="1"/>
</dbReference>
<evidence type="ECO:0000256" key="3">
    <source>
        <dbReference type="ARBA" id="ARBA00023002"/>
    </source>
</evidence>
<dbReference type="SUPFAM" id="SSF55469">
    <property type="entry name" value="FMN-dependent nitroreductase-like"/>
    <property type="match status" value="1"/>
</dbReference>
<accession>A0ABY6DDJ7</accession>
<reference evidence="5" key="1">
    <citation type="submission" date="2022-10" db="EMBL/GenBank/DDBJ databases">
        <title>Roseovarius pelagicus sp. nov., isolated from Arctic seawater.</title>
        <authorList>
            <person name="Hong Y.W."/>
            <person name="Hwang C.Y."/>
        </authorList>
    </citation>
    <scope>NUCLEOTIDE SEQUENCE</scope>
    <source>
        <strain evidence="5">HL-MP18</strain>
    </source>
</reference>
<name>A0ABY6DDJ7_9RHOB</name>
<keyword evidence="1" id="KW-0285">Flavoprotein</keyword>
<dbReference type="RefSeq" id="WP_263047933.1">
    <property type="nucleotide sequence ID" value="NZ_CP106738.1"/>
</dbReference>
<evidence type="ECO:0000256" key="2">
    <source>
        <dbReference type="ARBA" id="ARBA00022643"/>
    </source>
</evidence>
<feature type="domain" description="Nitroreductase" evidence="4">
    <location>
        <begin position="17"/>
        <end position="203"/>
    </location>
</feature>
<dbReference type="CDD" id="cd02136">
    <property type="entry name" value="PnbA_NfnB-like"/>
    <property type="match status" value="1"/>
</dbReference>
<dbReference type="Proteomes" id="UP001064087">
    <property type="component" value="Chromosome"/>
</dbReference>
<evidence type="ECO:0000256" key="1">
    <source>
        <dbReference type="ARBA" id="ARBA00022630"/>
    </source>
</evidence>
<dbReference type="InterPro" id="IPR050627">
    <property type="entry name" value="Nitroreductase/BluB"/>
</dbReference>
<dbReference type="Pfam" id="PF00881">
    <property type="entry name" value="Nitroreductase"/>
    <property type="match status" value="1"/>
</dbReference>
<proteinExistence type="predicted"/>
<dbReference type="InterPro" id="IPR000415">
    <property type="entry name" value="Nitroreductase-like"/>
</dbReference>
<evidence type="ECO:0000313" key="6">
    <source>
        <dbReference type="Proteomes" id="UP001064087"/>
    </source>
</evidence>
<evidence type="ECO:0000313" key="5">
    <source>
        <dbReference type="EMBL" id="UXX83268.1"/>
    </source>
</evidence>
<keyword evidence="6" id="KW-1185">Reference proteome</keyword>
<protein>
    <submittedName>
        <fullName evidence="5">Nitroreductase</fullName>
    </submittedName>
</protein>
<dbReference type="InterPro" id="IPR029479">
    <property type="entry name" value="Nitroreductase"/>
</dbReference>
<organism evidence="5 6">
    <name type="scientific">Roseovarius pelagicus</name>
    <dbReference type="NCBI Taxonomy" id="2980108"/>
    <lineage>
        <taxon>Bacteria</taxon>
        <taxon>Pseudomonadati</taxon>
        <taxon>Pseudomonadota</taxon>
        <taxon>Alphaproteobacteria</taxon>
        <taxon>Rhodobacterales</taxon>
        <taxon>Roseobacteraceae</taxon>
        <taxon>Roseovarius</taxon>
    </lineage>
</organism>
<keyword evidence="2" id="KW-0288">FMN</keyword>
<keyword evidence="3" id="KW-0560">Oxidoreductase</keyword>
<dbReference type="Gene3D" id="3.40.109.10">
    <property type="entry name" value="NADH Oxidase"/>
    <property type="match status" value="1"/>
</dbReference>
<dbReference type="PANTHER" id="PTHR23026:SF90">
    <property type="entry name" value="IODOTYROSINE DEIODINASE 1"/>
    <property type="match status" value="1"/>
</dbReference>
<gene>
    <name evidence="5" type="ORF">N7U68_19755</name>
</gene>